<feature type="transmembrane region" description="Helical" evidence="7">
    <location>
        <begin position="41"/>
        <end position="62"/>
    </location>
</feature>
<evidence type="ECO:0000313" key="8">
    <source>
        <dbReference type="EMBL" id="SCW03190.1"/>
    </source>
</evidence>
<evidence type="ECO:0000256" key="5">
    <source>
        <dbReference type="ARBA" id="ARBA00023136"/>
    </source>
</evidence>
<protein>
    <submittedName>
        <fullName evidence="8">LAFE_0G04984g1_1</fullName>
    </submittedName>
</protein>
<evidence type="ECO:0000313" key="9">
    <source>
        <dbReference type="Proteomes" id="UP000190831"/>
    </source>
</evidence>
<gene>
    <name evidence="8" type="ORF">LAFE_0G04984G</name>
</gene>
<dbReference type="AlphaFoldDB" id="A0A1G4MHH9"/>
<comment type="similarity">
    <text evidence="2">Belongs to the UPF0057 (PMP3) family.</text>
</comment>
<proteinExistence type="inferred from homology"/>
<organism evidence="8 9">
    <name type="scientific">Lachancea fermentati</name>
    <name type="common">Zygosaccharomyces fermentati</name>
    <dbReference type="NCBI Taxonomy" id="4955"/>
    <lineage>
        <taxon>Eukaryota</taxon>
        <taxon>Fungi</taxon>
        <taxon>Dikarya</taxon>
        <taxon>Ascomycota</taxon>
        <taxon>Saccharomycotina</taxon>
        <taxon>Saccharomycetes</taxon>
        <taxon>Saccharomycetales</taxon>
        <taxon>Saccharomycetaceae</taxon>
        <taxon>Lachancea</taxon>
    </lineage>
</organism>
<feature type="transmembrane region" description="Helical" evidence="7">
    <location>
        <begin position="14"/>
        <end position="34"/>
    </location>
</feature>
<evidence type="ECO:0000256" key="2">
    <source>
        <dbReference type="ARBA" id="ARBA00009530"/>
    </source>
</evidence>
<reference evidence="8 9" key="1">
    <citation type="submission" date="2016-03" db="EMBL/GenBank/DDBJ databases">
        <authorList>
            <person name="Devillers H."/>
        </authorList>
    </citation>
    <scope>NUCLEOTIDE SEQUENCE [LARGE SCALE GENOMIC DNA]</scope>
    <source>
        <strain evidence="8">CBS 6772</strain>
    </source>
</reference>
<evidence type="ECO:0000256" key="3">
    <source>
        <dbReference type="ARBA" id="ARBA00022692"/>
    </source>
</evidence>
<dbReference type="Pfam" id="PF01679">
    <property type="entry name" value="Pmp3"/>
    <property type="match status" value="1"/>
</dbReference>
<dbReference type="Proteomes" id="UP000190831">
    <property type="component" value="Chromosome G"/>
</dbReference>
<keyword evidence="4 7" id="KW-1133">Transmembrane helix</keyword>
<dbReference type="GO" id="GO:0016020">
    <property type="term" value="C:membrane"/>
    <property type="evidence" value="ECO:0007669"/>
    <property type="project" value="UniProtKB-SubCell"/>
</dbReference>
<comment type="subcellular location">
    <subcellularLocation>
        <location evidence="1">Membrane</location>
    </subcellularLocation>
</comment>
<evidence type="ECO:0000256" key="4">
    <source>
        <dbReference type="ARBA" id="ARBA00022989"/>
    </source>
</evidence>
<keyword evidence="9" id="KW-1185">Reference proteome</keyword>
<name>A0A1G4MHH9_LACFM</name>
<feature type="region of interest" description="Disordered" evidence="6">
    <location>
        <begin position="77"/>
        <end position="124"/>
    </location>
</feature>
<dbReference type="PANTHER" id="PTHR21659:SF112">
    <property type="entry name" value="PROTEIN SNA2-RELATED"/>
    <property type="match status" value="1"/>
</dbReference>
<evidence type="ECO:0000256" key="1">
    <source>
        <dbReference type="ARBA" id="ARBA00004370"/>
    </source>
</evidence>
<dbReference type="STRING" id="4955.A0A1G4MHH9"/>
<keyword evidence="5 7" id="KW-0472">Membrane</keyword>
<evidence type="ECO:0000256" key="6">
    <source>
        <dbReference type="SAM" id="MobiDB-lite"/>
    </source>
</evidence>
<accession>A0A1G4MHH9</accession>
<dbReference type="OrthoDB" id="2802411at2759"/>
<dbReference type="EMBL" id="LT598486">
    <property type="protein sequence ID" value="SCW03190.1"/>
    <property type="molecule type" value="Genomic_DNA"/>
</dbReference>
<dbReference type="OMA" id="HATAPAX"/>
<evidence type="ECO:0000256" key="7">
    <source>
        <dbReference type="SAM" id="Phobius"/>
    </source>
</evidence>
<sequence length="124" mass="13470">MEPGTVFTVNKDDILLGLLACFLPPIAVAVRQGFWRKDTLICFLLTAIFGFPGMFHAFYVIYTTSAERRLYDSLSGGPDLEAQNSGADDASSHKSAPSGELPPNYDEISHDVPPSGPVDQKISH</sequence>
<dbReference type="InterPro" id="IPR000612">
    <property type="entry name" value="PMP3"/>
</dbReference>
<dbReference type="PANTHER" id="PTHR21659">
    <property type="entry name" value="HYDROPHOBIC PROTEIN RCI2 LOW TEMPERATURE AND SALT RESPONSIVE PROTEIN LTI6 -RELATED"/>
    <property type="match status" value="1"/>
</dbReference>
<keyword evidence="3 7" id="KW-0812">Transmembrane</keyword>